<dbReference type="AlphaFoldDB" id="A0A1H6U033"/>
<dbReference type="InterPro" id="IPR027056">
    <property type="entry name" value="Gluconate_2DH_su3"/>
</dbReference>
<proteinExistence type="predicted"/>
<gene>
    <name evidence="1" type="ORF">SAMN04487997_1823</name>
</gene>
<name>A0A1H6U033_9GAMM</name>
<dbReference type="EMBL" id="FNYC01000003">
    <property type="protein sequence ID" value="SEI85663.1"/>
    <property type="molecule type" value="Genomic_DNA"/>
</dbReference>
<dbReference type="PROSITE" id="PS51318">
    <property type="entry name" value="TAT"/>
    <property type="match status" value="1"/>
</dbReference>
<sequence length="212" mass="22034">MHTRDAMDIGAPRTATTGMGLSRREFLAAGGLGAAWALLSGPWLAAIGAAAREAATDGAAFTNLTQAQGRALAAVLDRVIPPVDGLPGATAAGAVHFADLALEGPAAGLRDVLLAGLDKLDVSARTGYPGSTGFADLPAAAQDMLLRAVDKSPFFHTASMLAICGTFSAPQYGGNRDGVGWKLAQIEQRMRWQPPFGWYDAQWTHGHREAAP</sequence>
<protein>
    <submittedName>
        <fullName evidence="1">Gluconate 2-dehydrogenase subunit 3</fullName>
    </submittedName>
</protein>
<evidence type="ECO:0000313" key="2">
    <source>
        <dbReference type="Proteomes" id="UP000199420"/>
    </source>
</evidence>
<dbReference type="STRING" id="529704.SAMN02927913_1901"/>
<dbReference type="InterPro" id="IPR006311">
    <property type="entry name" value="TAT_signal"/>
</dbReference>
<evidence type="ECO:0000313" key="1">
    <source>
        <dbReference type="EMBL" id="SEI85663.1"/>
    </source>
</evidence>
<dbReference type="Proteomes" id="UP000199420">
    <property type="component" value="Unassembled WGS sequence"/>
</dbReference>
<accession>A0A1H6U033</accession>
<reference evidence="1 2" key="1">
    <citation type="submission" date="2016-10" db="EMBL/GenBank/DDBJ databases">
        <authorList>
            <person name="de Groot N.N."/>
        </authorList>
    </citation>
    <scope>NUCLEOTIDE SEQUENCE [LARGE SCALE GENOMIC DNA]</scope>
    <source>
        <strain evidence="1 2">DSM 26515</strain>
    </source>
</reference>
<keyword evidence="2" id="KW-1185">Reference proteome</keyword>
<dbReference type="OrthoDB" id="8400810at2"/>
<organism evidence="1 2">
    <name type="scientific">Frateuria terrea</name>
    <dbReference type="NCBI Taxonomy" id="529704"/>
    <lineage>
        <taxon>Bacteria</taxon>
        <taxon>Pseudomonadati</taxon>
        <taxon>Pseudomonadota</taxon>
        <taxon>Gammaproteobacteria</taxon>
        <taxon>Lysobacterales</taxon>
        <taxon>Rhodanobacteraceae</taxon>
        <taxon>Frateuria</taxon>
    </lineage>
</organism>
<dbReference type="Pfam" id="PF13618">
    <property type="entry name" value="Gluconate_2-dh3"/>
    <property type="match status" value="1"/>
</dbReference>